<feature type="domain" description="Dyp-type peroxidase C-terminal" evidence="7">
    <location>
        <begin position="193"/>
        <end position="348"/>
    </location>
</feature>
<dbReference type="STRING" id="5762.D2W1T7"/>
<dbReference type="InterPro" id="IPR048328">
    <property type="entry name" value="Dyp_perox_C"/>
</dbReference>
<dbReference type="RefSeq" id="XP_002669769.1">
    <property type="nucleotide sequence ID" value="XM_002669723.1"/>
</dbReference>
<dbReference type="OrthoDB" id="76259at2759"/>
<name>D2W1T7_NAEGR</name>
<dbReference type="PANTHER" id="PTHR30521:SF0">
    <property type="entry name" value="DYP-TYPE PEROXIDASE FAMILY PROTEIN"/>
    <property type="match status" value="1"/>
</dbReference>
<dbReference type="EMBL" id="GG738923">
    <property type="protein sequence ID" value="EFC37025.1"/>
    <property type="molecule type" value="Genomic_DNA"/>
</dbReference>
<evidence type="ECO:0000256" key="1">
    <source>
        <dbReference type="ARBA" id="ARBA00001970"/>
    </source>
</evidence>
<gene>
    <name evidence="8" type="ORF">NAEGRDRAFT_54053</name>
</gene>
<dbReference type="NCBIfam" id="TIGR01413">
    <property type="entry name" value="Dyp_perox_fam"/>
    <property type="match status" value="1"/>
</dbReference>
<sequence>MSSLHHLHNHHHHHHAHHENHHHHRHGEKHCQSTILTPISDHACFVTIELKDELKSSSNGKAMKIYFKLVEACLQIMERWNKEKCTQFAVGFGYELTNSILGNIQDNSLDYVREYMQAEIFPQYPKDLKGKFGGFPNTGGDLFLHIKSVNMDNCFRATQDFANHEFISPLIKKIQDETYAFLHRRNKKSGLGRDLSGFEDGTENPKEMEEKIEATLTNEKDSFLLAQKWVHNLKFFNSLSLKEQENDIGRTKEDSIELENKPETSHVARVTLEKDGDEIEVVRQSMSFGNSSQHGLFFISYANSGKTFIHQLESMVGKGEYATPQGHNDHIMRFSTNILGSLYFIPSIGTLLKMREKLTSYRPSRL</sequence>
<evidence type="ECO:0000256" key="2">
    <source>
        <dbReference type="ARBA" id="ARBA00022559"/>
    </source>
</evidence>
<dbReference type="AlphaFoldDB" id="D2W1T7"/>
<feature type="region of interest" description="Disordered" evidence="6">
    <location>
        <begin position="1"/>
        <end position="31"/>
    </location>
</feature>
<dbReference type="GO" id="GO:0004601">
    <property type="term" value="F:peroxidase activity"/>
    <property type="evidence" value="ECO:0007669"/>
    <property type="project" value="UniProtKB-KW"/>
</dbReference>
<evidence type="ECO:0000256" key="3">
    <source>
        <dbReference type="ARBA" id="ARBA00022723"/>
    </source>
</evidence>
<feature type="compositionally biased region" description="Basic residues" evidence="6">
    <location>
        <begin position="1"/>
        <end position="28"/>
    </location>
</feature>
<dbReference type="GO" id="GO:0005829">
    <property type="term" value="C:cytosol"/>
    <property type="evidence" value="ECO:0007669"/>
    <property type="project" value="TreeGrafter"/>
</dbReference>
<dbReference type="InterPro" id="IPR011008">
    <property type="entry name" value="Dimeric_a/b-barrel"/>
</dbReference>
<evidence type="ECO:0000259" key="7">
    <source>
        <dbReference type="Pfam" id="PF20628"/>
    </source>
</evidence>
<keyword evidence="4" id="KW-0560">Oxidoreductase</keyword>
<dbReference type="GeneID" id="8856223"/>
<evidence type="ECO:0000256" key="6">
    <source>
        <dbReference type="SAM" id="MobiDB-lite"/>
    </source>
</evidence>
<keyword evidence="5" id="KW-0408">Iron</keyword>
<dbReference type="eggNOG" id="ENOG502S0NI">
    <property type="taxonomic scope" value="Eukaryota"/>
</dbReference>
<evidence type="ECO:0000313" key="8">
    <source>
        <dbReference type="EMBL" id="EFC37025.1"/>
    </source>
</evidence>
<keyword evidence="9" id="KW-1185">Reference proteome</keyword>
<dbReference type="Proteomes" id="UP000006671">
    <property type="component" value="Unassembled WGS sequence"/>
</dbReference>
<dbReference type="GO" id="GO:0046872">
    <property type="term" value="F:metal ion binding"/>
    <property type="evidence" value="ECO:0007669"/>
    <property type="project" value="UniProtKB-KW"/>
</dbReference>
<dbReference type="KEGG" id="ngr:NAEGRDRAFT_54053"/>
<dbReference type="VEuPathDB" id="AmoebaDB:NAEGRDRAFT_54053"/>
<keyword evidence="2" id="KW-0575">Peroxidase</keyword>
<dbReference type="InParanoid" id="D2W1T7"/>
<dbReference type="PROSITE" id="PS51404">
    <property type="entry name" value="DYP_PEROXIDASE"/>
    <property type="match status" value="1"/>
</dbReference>
<protein>
    <submittedName>
        <fullName evidence="8">Predicted protein</fullName>
    </submittedName>
</protein>
<dbReference type="PANTHER" id="PTHR30521">
    <property type="entry name" value="DEFERROCHELATASE/PEROXIDASE"/>
    <property type="match status" value="1"/>
</dbReference>
<evidence type="ECO:0000313" key="9">
    <source>
        <dbReference type="Proteomes" id="UP000006671"/>
    </source>
</evidence>
<dbReference type="SUPFAM" id="SSF54909">
    <property type="entry name" value="Dimeric alpha+beta barrel"/>
    <property type="match status" value="1"/>
</dbReference>
<reference evidence="8 9" key="1">
    <citation type="journal article" date="2010" name="Cell">
        <title>The genome of Naegleria gruberi illuminates early eukaryotic versatility.</title>
        <authorList>
            <person name="Fritz-Laylin L.K."/>
            <person name="Prochnik S.E."/>
            <person name="Ginger M.L."/>
            <person name="Dacks J.B."/>
            <person name="Carpenter M.L."/>
            <person name="Field M.C."/>
            <person name="Kuo A."/>
            <person name="Paredez A."/>
            <person name="Chapman J."/>
            <person name="Pham J."/>
            <person name="Shu S."/>
            <person name="Neupane R."/>
            <person name="Cipriano M."/>
            <person name="Mancuso J."/>
            <person name="Tu H."/>
            <person name="Salamov A."/>
            <person name="Lindquist E."/>
            <person name="Shapiro H."/>
            <person name="Lucas S."/>
            <person name="Grigoriev I.V."/>
            <person name="Cande W.Z."/>
            <person name="Fulton C."/>
            <person name="Rokhsar D.S."/>
            <person name="Dawson S.C."/>
        </authorList>
    </citation>
    <scope>NUCLEOTIDE SEQUENCE [LARGE SCALE GENOMIC DNA]</scope>
    <source>
        <strain evidence="8 9">NEG-M</strain>
    </source>
</reference>
<evidence type="ECO:0000256" key="4">
    <source>
        <dbReference type="ARBA" id="ARBA00023002"/>
    </source>
</evidence>
<accession>D2W1T7</accession>
<proteinExistence type="predicted"/>
<dbReference type="InterPro" id="IPR006314">
    <property type="entry name" value="Dyp_peroxidase"/>
</dbReference>
<organism evidence="9">
    <name type="scientific">Naegleria gruberi</name>
    <name type="common">Amoeba</name>
    <dbReference type="NCBI Taxonomy" id="5762"/>
    <lineage>
        <taxon>Eukaryota</taxon>
        <taxon>Discoba</taxon>
        <taxon>Heterolobosea</taxon>
        <taxon>Tetramitia</taxon>
        <taxon>Eutetramitia</taxon>
        <taxon>Vahlkampfiidae</taxon>
        <taxon>Naegleria</taxon>
    </lineage>
</organism>
<dbReference type="Pfam" id="PF20628">
    <property type="entry name" value="Dyp_perox_C"/>
    <property type="match status" value="1"/>
</dbReference>
<evidence type="ECO:0000256" key="5">
    <source>
        <dbReference type="ARBA" id="ARBA00023004"/>
    </source>
</evidence>
<comment type="cofactor">
    <cofactor evidence="1">
        <name>heme b</name>
        <dbReference type="ChEBI" id="CHEBI:60344"/>
    </cofactor>
</comment>
<dbReference type="GO" id="GO:0020037">
    <property type="term" value="F:heme binding"/>
    <property type="evidence" value="ECO:0007669"/>
    <property type="project" value="InterPro"/>
</dbReference>
<keyword evidence="3" id="KW-0479">Metal-binding</keyword>
<dbReference type="OMA" id="GHNDHIM"/>